<evidence type="ECO:0000256" key="1">
    <source>
        <dbReference type="ARBA" id="ARBA00004123"/>
    </source>
</evidence>
<comment type="subcellular location">
    <subcellularLocation>
        <location evidence="2 10">Cytoplasm</location>
        <location evidence="2 10">Cytoskeleton</location>
    </subcellularLocation>
    <subcellularLocation>
        <location evidence="1">Nucleus</location>
    </subcellularLocation>
</comment>
<dbReference type="Pfam" id="PF01221">
    <property type="entry name" value="Dynein_light"/>
    <property type="match status" value="1"/>
</dbReference>
<keyword evidence="6" id="KW-0509">mRNA transport</keyword>
<dbReference type="FunFam" id="3.30.740.10:FF:000005">
    <property type="entry name" value="Dynein light chain"/>
    <property type="match status" value="1"/>
</dbReference>
<dbReference type="GO" id="GO:0045505">
    <property type="term" value="F:dynein intermediate chain binding"/>
    <property type="evidence" value="ECO:0007669"/>
    <property type="project" value="TreeGrafter"/>
</dbReference>
<evidence type="ECO:0000256" key="4">
    <source>
        <dbReference type="ARBA" id="ARBA00022490"/>
    </source>
</evidence>
<comment type="similarity">
    <text evidence="10">Belongs to the dynein light chain family.</text>
</comment>
<keyword evidence="5 10" id="KW-0493">Microtubule</keyword>
<dbReference type="Gene3D" id="3.30.740.10">
    <property type="entry name" value="Protein Inhibitor Of Neuronal Nitric Oxide Synthase"/>
    <property type="match status" value="1"/>
</dbReference>
<reference evidence="12 13" key="2">
    <citation type="journal article" date="2019" name="G3 (Bethesda)">
        <title>Hybrid Assembly of the Genome of the Entomopathogenic Nematode Steinernema carpocapsae Identifies the X-Chromosome.</title>
        <authorList>
            <person name="Serra L."/>
            <person name="Macchietto M."/>
            <person name="Macias-Munoz A."/>
            <person name="McGill C.J."/>
            <person name="Rodriguez I.M."/>
            <person name="Rodriguez B."/>
            <person name="Murad R."/>
            <person name="Mortazavi A."/>
        </authorList>
    </citation>
    <scope>NUCLEOTIDE SEQUENCE [LARGE SCALE GENOMIC DNA]</scope>
    <source>
        <strain evidence="12 13">ALL</strain>
    </source>
</reference>
<evidence type="ECO:0000256" key="9">
    <source>
        <dbReference type="ARBA" id="ARBA00023242"/>
    </source>
</evidence>
<evidence type="ECO:0000256" key="8">
    <source>
        <dbReference type="ARBA" id="ARBA00023212"/>
    </source>
</evidence>
<evidence type="ECO:0000256" key="2">
    <source>
        <dbReference type="ARBA" id="ARBA00004245"/>
    </source>
</evidence>
<dbReference type="GO" id="GO:0007017">
    <property type="term" value="P:microtubule-based process"/>
    <property type="evidence" value="ECO:0007669"/>
    <property type="project" value="InterPro"/>
</dbReference>
<dbReference type="GO" id="GO:0015031">
    <property type="term" value="P:protein transport"/>
    <property type="evidence" value="ECO:0007669"/>
    <property type="project" value="UniProtKB-KW"/>
</dbReference>
<dbReference type="Proteomes" id="UP000298663">
    <property type="component" value="Unassembled WGS sequence"/>
</dbReference>
<proteinExistence type="inferred from homology"/>
<dbReference type="GO" id="GO:0051028">
    <property type="term" value="P:mRNA transport"/>
    <property type="evidence" value="ECO:0007669"/>
    <property type="project" value="UniProtKB-KW"/>
</dbReference>
<sequence>MSKKRSDSPLSARHVFAKAESPSQALQTPSSVVSFQSPSEALYTPPSVSSDVSTLRFGTKARVVIKASELPLEMIQHAVHLADEAMRKHMHEGDIAQHIKQGFDACYPPPWHCIVGRKFSSLITHEEGSFLYFFMAKIAIVLFKCKD</sequence>
<dbReference type="OrthoDB" id="6506078at2759"/>
<dbReference type="SUPFAM" id="SSF54648">
    <property type="entry name" value="DLC"/>
    <property type="match status" value="1"/>
</dbReference>
<organism evidence="12 13">
    <name type="scientific">Steinernema carpocapsae</name>
    <name type="common">Entomopathogenic nematode</name>
    <dbReference type="NCBI Taxonomy" id="34508"/>
    <lineage>
        <taxon>Eukaryota</taxon>
        <taxon>Metazoa</taxon>
        <taxon>Ecdysozoa</taxon>
        <taxon>Nematoda</taxon>
        <taxon>Chromadorea</taxon>
        <taxon>Rhabditida</taxon>
        <taxon>Tylenchina</taxon>
        <taxon>Panagrolaimomorpha</taxon>
        <taxon>Strongyloidoidea</taxon>
        <taxon>Steinernematidae</taxon>
        <taxon>Steinernema</taxon>
    </lineage>
</organism>
<accession>A0A4U5NXH0</accession>
<keyword evidence="9" id="KW-0539">Nucleus</keyword>
<evidence type="ECO:0000313" key="13">
    <source>
        <dbReference type="Proteomes" id="UP000298663"/>
    </source>
</evidence>
<evidence type="ECO:0000256" key="10">
    <source>
        <dbReference type="RuleBase" id="RU365010"/>
    </source>
</evidence>
<name>A0A4U5NXH0_STECR</name>
<feature type="region of interest" description="Disordered" evidence="11">
    <location>
        <begin position="1"/>
        <end position="30"/>
    </location>
</feature>
<evidence type="ECO:0000256" key="5">
    <source>
        <dbReference type="ARBA" id="ARBA00022701"/>
    </source>
</evidence>
<dbReference type="InterPro" id="IPR037177">
    <property type="entry name" value="DLC_sf"/>
</dbReference>
<evidence type="ECO:0000256" key="7">
    <source>
        <dbReference type="ARBA" id="ARBA00022927"/>
    </source>
</evidence>
<comment type="caution">
    <text evidence="12">The sequence shown here is derived from an EMBL/GenBank/DDBJ whole genome shotgun (WGS) entry which is preliminary data.</text>
</comment>
<evidence type="ECO:0000256" key="6">
    <source>
        <dbReference type="ARBA" id="ARBA00022816"/>
    </source>
</evidence>
<keyword evidence="8 10" id="KW-0206">Cytoskeleton</keyword>
<keyword evidence="10" id="KW-0243">Dynein</keyword>
<keyword evidence="13" id="KW-1185">Reference proteome</keyword>
<dbReference type="AlphaFoldDB" id="A0A4U5NXH0"/>
<evidence type="ECO:0000256" key="3">
    <source>
        <dbReference type="ARBA" id="ARBA00022448"/>
    </source>
</evidence>
<dbReference type="GO" id="GO:0005874">
    <property type="term" value="C:microtubule"/>
    <property type="evidence" value="ECO:0007669"/>
    <property type="project" value="UniProtKB-KW"/>
</dbReference>
<keyword evidence="3" id="KW-0813">Transport</keyword>
<feature type="compositionally biased region" description="Polar residues" evidence="11">
    <location>
        <begin position="21"/>
        <end position="30"/>
    </location>
</feature>
<dbReference type="GO" id="GO:0005868">
    <property type="term" value="C:cytoplasmic dynein complex"/>
    <property type="evidence" value="ECO:0007669"/>
    <property type="project" value="TreeGrafter"/>
</dbReference>
<evidence type="ECO:0000313" key="12">
    <source>
        <dbReference type="EMBL" id="TKR87983.1"/>
    </source>
</evidence>
<dbReference type="PANTHER" id="PTHR11886:SF35">
    <property type="entry name" value="DYNEIN LIGHT CHAIN"/>
    <property type="match status" value="1"/>
</dbReference>
<dbReference type="SMART" id="SM01375">
    <property type="entry name" value="Dynein_light"/>
    <property type="match status" value="1"/>
</dbReference>
<dbReference type="EMBL" id="AZBU02000003">
    <property type="protein sequence ID" value="TKR87983.1"/>
    <property type="molecule type" value="Genomic_DNA"/>
</dbReference>
<dbReference type="InterPro" id="IPR001372">
    <property type="entry name" value="Dynein_light_chain_typ-1/2"/>
</dbReference>
<gene>
    <name evidence="12" type="ORF">L596_012297</name>
</gene>
<keyword evidence="4 10" id="KW-0963">Cytoplasm</keyword>
<protein>
    <recommendedName>
        <fullName evidence="10">Dynein light chain</fullName>
    </recommendedName>
</protein>
<keyword evidence="10" id="KW-0505">Motor protein</keyword>
<dbReference type="GO" id="GO:0005634">
    <property type="term" value="C:nucleus"/>
    <property type="evidence" value="ECO:0007669"/>
    <property type="project" value="UniProtKB-SubCell"/>
</dbReference>
<keyword evidence="7" id="KW-0653">Protein transport</keyword>
<reference evidence="12 13" key="1">
    <citation type="journal article" date="2015" name="Genome Biol.">
        <title>Comparative genomics of Steinernema reveals deeply conserved gene regulatory networks.</title>
        <authorList>
            <person name="Dillman A.R."/>
            <person name="Macchietto M."/>
            <person name="Porter C.F."/>
            <person name="Rogers A."/>
            <person name="Williams B."/>
            <person name="Antoshechkin I."/>
            <person name="Lee M.M."/>
            <person name="Goodwin Z."/>
            <person name="Lu X."/>
            <person name="Lewis E.E."/>
            <person name="Goodrich-Blair H."/>
            <person name="Stock S.P."/>
            <person name="Adams B.J."/>
            <person name="Sternberg P.W."/>
            <person name="Mortazavi A."/>
        </authorList>
    </citation>
    <scope>NUCLEOTIDE SEQUENCE [LARGE SCALE GENOMIC DNA]</scope>
    <source>
        <strain evidence="12 13">ALL</strain>
    </source>
</reference>
<evidence type="ECO:0000256" key="11">
    <source>
        <dbReference type="SAM" id="MobiDB-lite"/>
    </source>
</evidence>
<dbReference type="STRING" id="34508.A0A4U5NXH0"/>
<dbReference type="PANTHER" id="PTHR11886">
    <property type="entry name" value="DYNEIN LIGHT CHAIN"/>
    <property type="match status" value="1"/>
</dbReference>